<organism evidence="2">
    <name type="scientific">Acropyga goeldii</name>
    <dbReference type="NCBI Taxonomy" id="602207"/>
    <lineage>
        <taxon>Eukaryota</taxon>
        <taxon>Metazoa</taxon>
        <taxon>Ecdysozoa</taxon>
        <taxon>Arthropoda</taxon>
        <taxon>Hexapoda</taxon>
        <taxon>Insecta</taxon>
        <taxon>Pterygota</taxon>
        <taxon>Neoptera</taxon>
        <taxon>Endopterygota</taxon>
        <taxon>Hymenoptera</taxon>
        <taxon>Apocrita</taxon>
        <taxon>Aculeata</taxon>
        <taxon>Formicoidea</taxon>
        <taxon>Formicidae</taxon>
        <taxon>Formicinae</taxon>
        <taxon>Acropyga</taxon>
    </lineage>
</organism>
<keyword evidence="1" id="KW-1133">Transmembrane helix</keyword>
<reference evidence="2" key="1">
    <citation type="submission" date="2018-04" db="EMBL/GenBank/DDBJ databases">
        <title>Evolution of mitochondrial genomes in the ant genus Acropyga (Hymenoptera: Formicidae: Formicinae).</title>
        <authorList>
            <person name="Duan X.-Y."/>
            <person name="Qian Z.-Q."/>
        </authorList>
    </citation>
    <scope>NUCLEOTIDE SEQUENCE</scope>
</reference>
<dbReference type="EMBL" id="MH158403">
    <property type="protein sequence ID" value="QBG38582.1"/>
    <property type="molecule type" value="Genomic_DNA"/>
</dbReference>
<evidence type="ECO:0000256" key="1">
    <source>
        <dbReference type="SAM" id="Phobius"/>
    </source>
</evidence>
<dbReference type="CTD" id="4509"/>
<keyword evidence="1" id="KW-0812">Transmembrane</keyword>
<keyword evidence="1" id="KW-0472">Membrane</keyword>
<keyword evidence="2" id="KW-0496">Mitochondrion</keyword>
<geneLocation type="mitochondrion" evidence="2"/>
<sequence>MPQMSSTMWILILLMTLFFYLLILSMLFFMIFSNLMIKLDLSKNKWIWKWY</sequence>
<dbReference type="AlphaFoldDB" id="A0A6G5NIB8"/>
<protein>
    <submittedName>
        <fullName evidence="2">ATP synthase F0 subunit 8</fullName>
    </submittedName>
</protein>
<dbReference type="RefSeq" id="YP_009735091.1">
    <property type="nucleotide sequence ID" value="NC_046420.1"/>
</dbReference>
<evidence type="ECO:0000313" key="2">
    <source>
        <dbReference type="EMBL" id="QBG38582.1"/>
    </source>
</evidence>
<name>A0A6G5NIB8_9HYME</name>
<feature type="transmembrane region" description="Helical" evidence="1">
    <location>
        <begin position="6"/>
        <end position="32"/>
    </location>
</feature>
<dbReference type="GeneID" id="44800348"/>
<accession>A0A6G5NIB8</accession>
<gene>
    <name evidence="2" type="primary">atp8</name>
</gene>
<proteinExistence type="predicted"/>